<keyword evidence="7" id="KW-0460">Magnesium</keyword>
<dbReference type="SUPFAM" id="SSF48576">
    <property type="entry name" value="Terpenoid synthases"/>
    <property type="match status" value="1"/>
</dbReference>
<dbReference type="EMBL" id="JACHHD010000013">
    <property type="protein sequence ID" value="MBB5185325.1"/>
    <property type="molecule type" value="Genomic_DNA"/>
</dbReference>
<dbReference type="FunFam" id="1.10.600.10:FF:000001">
    <property type="entry name" value="Geranylgeranyl diphosphate synthase"/>
    <property type="match status" value="1"/>
</dbReference>
<dbReference type="CDD" id="cd00685">
    <property type="entry name" value="Trans_IPPS_HT"/>
    <property type="match status" value="1"/>
</dbReference>
<gene>
    <name evidence="13" type="ORF">HNQ43_001379</name>
</gene>
<keyword evidence="8" id="KW-0414">Isoprene biosynthesis</keyword>
<evidence type="ECO:0000256" key="8">
    <source>
        <dbReference type="ARBA" id="ARBA00023229"/>
    </source>
</evidence>
<dbReference type="GO" id="GO:0016114">
    <property type="term" value="P:terpenoid biosynthetic process"/>
    <property type="evidence" value="ECO:0007669"/>
    <property type="project" value="UniProtKB-ARBA"/>
</dbReference>
<sequence>MKTLKNEFEEYLQSTLQKDIPSKTREAMNYSLMNGGKRVRPMILFALLQDAGVDPHSGFSCAGAIEMIHTYSLIHDDLPCMDDDDLRRGHPTCHKAFSEAIAVLAGDALLTKAFEIVLESDASDLQKVKLVKSLSECAGINGMILGQDLDMQTENHPLTSFDELKRIEIYKTGMLLSLPMRCACVLSQQEEHIEAWTQIGILLGIQFQIQDDILDKTQTSEVLGKSTSDEKNDKATAISLLGLQKASKIVLDLEQKIKDQLNQIPGDHDCFQQILNYLIQRKY</sequence>
<comment type="caution">
    <text evidence="13">The sequence shown here is derived from an EMBL/GenBank/DDBJ whole genome shotgun (WGS) entry which is preliminary data.</text>
</comment>
<evidence type="ECO:0000256" key="2">
    <source>
        <dbReference type="ARBA" id="ARBA00006706"/>
    </source>
</evidence>
<evidence type="ECO:0000256" key="7">
    <source>
        <dbReference type="ARBA" id="ARBA00022842"/>
    </source>
</evidence>
<evidence type="ECO:0000256" key="11">
    <source>
        <dbReference type="ARBA" id="ARBA00049399"/>
    </source>
</evidence>
<evidence type="ECO:0000256" key="4">
    <source>
        <dbReference type="ARBA" id="ARBA00015100"/>
    </source>
</evidence>
<dbReference type="SFLD" id="SFLDG01017">
    <property type="entry name" value="Polyprenyl_Transferase_Like"/>
    <property type="match status" value="1"/>
</dbReference>
<dbReference type="Gene3D" id="1.10.600.10">
    <property type="entry name" value="Farnesyl Diphosphate Synthase"/>
    <property type="match status" value="1"/>
</dbReference>
<evidence type="ECO:0000256" key="9">
    <source>
        <dbReference type="ARBA" id="ARBA00032380"/>
    </source>
</evidence>
<dbReference type="GO" id="GO:0005737">
    <property type="term" value="C:cytoplasm"/>
    <property type="evidence" value="ECO:0007669"/>
    <property type="project" value="UniProtKB-ARBA"/>
</dbReference>
<keyword evidence="6" id="KW-0479">Metal-binding</keyword>
<dbReference type="NCBIfam" id="NF045485">
    <property type="entry name" value="FPPsyn"/>
    <property type="match status" value="1"/>
</dbReference>
<dbReference type="GO" id="GO:0004337">
    <property type="term" value="F:(2E,6E)-farnesyl diphosphate synthase activity"/>
    <property type="evidence" value="ECO:0007669"/>
    <property type="project" value="UniProtKB-EC"/>
</dbReference>
<dbReference type="AlphaFoldDB" id="A0A7W8D174"/>
<evidence type="ECO:0000313" key="14">
    <source>
        <dbReference type="Proteomes" id="UP000521313"/>
    </source>
</evidence>
<dbReference type="InterPro" id="IPR000092">
    <property type="entry name" value="Polyprenyl_synt"/>
</dbReference>
<keyword evidence="5 12" id="KW-0808">Transferase</keyword>
<dbReference type="EC" id="2.5.1.10" evidence="3"/>
<dbReference type="GO" id="GO:0046872">
    <property type="term" value="F:metal ion binding"/>
    <property type="evidence" value="ECO:0007669"/>
    <property type="project" value="UniProtKB-KW"/>
</dbReference>
<name>A0A7W8D174_9FIRM</name>
<evidence type="ECO:0000256" key="10">
    <source>
        <dbReference type="ARBA" id="ARBA00032873"/>
    </source>
</evidence>
<dbReference type="InterPro" id="IPR033749">
    <property type="entry name" value="Polyprenyl_synt_CS"/>
</dbReference>
<dbReference type="Proteomes" id="UP000521313">
    <property type="component" value="Unassembled WGS sequence"/>
</dbReference>
<proteinExistence type="inferred from homology"/>
<protein>
    <recommendedName>
        <fullName evidence="4">Farnesyl diphosphate synthase</fullName>
        <ecNumber evidence="3">2.5.1.10</ecNumber>
    </recommendedName>
    <alternativeName>
        <fullName evidence="10">(2E,6E)-farnesyl diphosphate synthase</fullName>
    </alternativeName>
    <alternativeName>
        <fullName evidence="9">Geranyltranstransferase</fullName>
    </alternativeName>
</protein>
<dbReference type="RefSeq" id="WP_183376163.1">
    <property type="nucleotide sequence ID" value="NZ_JACHHD010000013.1"/>
</dbReference>
<dbReference type="PROSITE" id="PS00444">
    <property type="entry name" value="POLYPRENYL_SYNTHASE_2"/>
    <property type="match status" value="1"/>
</dbReference>
<evidence type="ECO:0000256" key="12">
    <source>
        <dbReference type="RuleBase" id="RU004466"/>
    </source>
</evidence>
<dbReference type="Pfam" id="PF00348">
    <property type="entry name" value="polyprenyl_synt"/>
    <property type="match status" value="1"/>
</dbReference>
<evidence type="ECO:0000256" key="3">
    <source>
        <dbReference type="ARBA" id="ARBA00012439"/>
    </source>
</evidence>
<reference evidence="13 14" key="1">
    <citation type="submission" date="2020-08" db="EMBL/GenBank/DDBJ databases">
        <title>Genomic Encyclopedia of Type Strains, Phase IV (KMG-IV): sequencing the most valuable type-strain genomes for metagenomic binning, comparative biology and taxonomic classification.</title>
        <authorList>
            <person name="Goeker M."/>
        </authorList>
    </citation>
    <scope>NUCLEOTIDE SEQUENCE [LARGE SCALE GENOMIC DNA]</scope>
    <source>
        <strain evidence="13 14">DSM 26963</strain>
    </source>
</reference>
<dbReference type="PROSITE" id="PS00723">
    <property type="entry name" value="POLYPRENYL_SYNTHASE_1"/>
    <property type="match status" value="1"/>
</dbReference>
<comment type="similarity">
    <text evidence="2 12">Belongs to the FPP/GGPP synthase family.</text>
</comment>
<evidence type="ECO:0000256" key="6">
    <source>
        <dbReference type="ARBA" id="ARBA00022723"/>
    </source>
</evidence>
<dbReference type="PANTHER" id="PTHR43281:SF1">
    <property type="entry name" value="FARNESYL DIPHOSPHATE SYNTHASE"/>
    <property type="match status" value="1"/>
</dbReference>
<evidence type="ECO:0000256" key="5">
    <source>
        <dbReference type="ARBA" id="ARBA00022679"/>
    </source>
</evidence>
<organism evidence="13 14">
    <name type="scientific">Faecalicoccus acidiformans</name>
    <dbReference type="NCBI Taxonomy" id="915173"/>
    <lineage>
        <taxon>Bacteria</taxon>
        <taxon>Bacillati</taxon>
        <taxon>Bacillota</taxon>
        <taxon>Erysipelotrichia</taxon>
        <taxon>Erysipelotrichales</taxon>
        <taxon>Erysipelotrichaceae</taxon>
        <taxon>Faecalicoccus</taxon>
    </lineage>
</organism>
<dbReference type="SFLD" id="SFLDS00005">
    <property type="entry name" value="Isoprenoid_Synthase_Type_I"/>
    <property type="match status" value="1"/>
</dbReference>
<accession>A0A7W8D174</accession>
<comment type="catalytic activity">
    <reaction evidence="11">
        <text>isopentenyl diphosphate + (2E)-geranyl diphosphate = (2E,6E)-farnesyl diphosphate + diphosphate</text>
        <dbReference type="Rhea" id="RHEA:19361"/>
        <dbReference type="ChEBI" id="CHEBI:33019"/>
        <dbReference type="ChEBI" id="CHEBI:58057"/>
        <dbReference type="ChEBI" id="CHEBI:128769"/>
        <dbReference type="ChEBI" id="CHEBI:175763"/>
        <dbReference type="EC" id="2.5.1.10"/>
    </reaction>
</comment>
<evidence type="ECO:0000313" key="13">
    <source>
        <dbReference type="EMBL" id="MBB5185325.1"/>
    </source>
</evidence>
<dbReference type="PANTHER" id="PTHR43281">
    <property type="entry name" value="FARNESYL DIPHOSPHATE SYNTHASE"/>
    <property type="match status" value="1"/>
</dbReference>
<dbReference type="InterPro" id="IPR053378">
    <property type="entry name" value="Prenyl_diphosphate_synthase"/>
</dbReference>
<comment type="cofactor">
    <cofactor evidence="1">
        <name>Mg(2+)</name>
        <dbReference type="ChEBI" id="CHEBI:18420"/>
    </cofactor>
</comment>
<evidence type="ECO:0000256" key="1">
    <source>
        <dbReference type="ARBA" id="ARBA00001946"/>
    </source>
</evidence>
<dbReference type="InterPro" id="IPR008949">
    <property type="entry name" value="Isoprenoid_synthase_dom_sf"/>
</dbReference>